<dbReference type="Proteomes" id="UP000265618">
    <property type="component" value="Unassembled WGS sequence"/>
</dbReference>
<evidence type="ECO:0000313" key="2">
    <source>
        <dbReference type="Proteomes" id="UP000265618"/>
    </source>
</evidence>
<sequence>MSNTVEASVVPKVAPILRQKAVAARPAKPTFAFNFNKKKRTPDGVAVPFGSQPASKRLPGVSQGAVGPRALSQVVFSVL</sequence>
<comment type="caution">
    <text evidence="1">The sequence shown here is derived from an EMBL/GenBank/DDBJ whole genome shotgun (WGS) entry which is preliminary data.</text>
</comment>
<accession>A0A391NT89</accession>
<reference evidence="1 2" key="1">
    <citation type="journal article" date="2018" name="PLoS ONE">
        <title>The draft genome of Kipferlia bialata reveals reductive genome evolution in fornicate parasites.</title>
        <authorList>
            <person name="Tanifuji G."/>
            <person name="Takabayashi S."/>
            <person name="Kume K."/>
            <person name="Takagi M."/>
            <person name="Nakayama T."/>
            <person name="Kamikawa R."/>
            <person name="Inagaki Y."/>
            <person name="Hashimoto T."/>
        </authorList>
    </citation>
    <scope>NUCLEOTIDE SEQUENCE [LARGE SCALE GENOMIC DNA]</scope>
    <source>
        <strain evidence="1">NY0173</strain>
    </source>
</reference>
<evidence type="ECO:0000313" key="1">
    <source>
        <dbReference type="EMBL" id="GCA64347.1"/>
    </source>
</evidence>
<protein>
    <submittedName>
        <fullName evidence="1">Uncharacterized protein</fullName>
    </submittedName>
</protein>
<dbReference type="EMBL" id="BDIP01006969">
    <property type="protein sequence ID" value="GCA64347.1"/>
    <property type="molecule type" value="Genomic_DNA"/>
</dbReference>
<gene>
    <name evidence="1" type="ORF">KIPB_014013</name>
</gene>
<dbReference type="AlphaFoldDB" id="A0A391NT89"/>
<organism evidence="1 2">
    <name type="scientific">Kipferlia bialata</name>
    <dbReference type="NCBI Taxonomy" id="797122"/>
    <lineage>
        <taxon>Eukaryota</taxon>
        <taxon>Metamonada</taxon>
        <taxon>Carpediemonas-like organisms</taxon>
        <taxon>Kipferlia</taxon>
    </lineage>
</organism>
<name>A0A391NT89_9EUKA</name>
<proteinExistence type="predicted"/>
<keyword evidence="2" id="KW-1185">Reference proteome</keyword>